<dbReference type="Gene3D" id="3.50.50.60">
    <property type="entry name" value="FAD/NAD(P)-binding domain"/>
    <property type="match status" value="1"/>
</dbReference>
<dbReference type="Gene3D" id="3.30.560.10">
    <property type="entry name" value="Glucose Oxidase, domain 3"/>
    <property type="match status" value="1"/>
</dbReference>
<dbReference type="SUPFAM" id="SSF51905">
    <property type="entry name" value="FAD/NAD(P)-binding domain"/>
    <property type="match status" value="1"/>
</dbReference>
<gene>
    <name evidence="3" type="ORF">M406DRAFT_268448</name>
</gene>
<comment type="similarity">
    <text evidence="1">Belongs to the GMC oxidoreductase family.</text>
</comment>
<proteinExistence type="inferred from homology"/>
<sequence length="173" mass="18824">MTADPVEGDYMSLGAALMHPLSRSSCHISSSDREVHPIIDPRYLSHPLDLEVFAQHLMAIEVLTKTEPLAGFLKPNGRRAQPGPNGAKVDTLNRAKEYIRATTLSDNHPVGTCTMLPREKGGVVDSALKVYGVDKLRIVDSSIMPIIPRANTQTTVYAAAENAADLIKTEYSI</sequence>
<evidence type="ECO:0000313" key="4">
    <source>
        <dbReference type="Proteomes" id="UP000803844"/>
    </source>
</evidence>
<dbReference type="Pfam" id="PF05199">
    <property type="entry name" value="GMC_oxred_C"/>
    <property type="match status" value="1"/>
</dbReference>
<evidence type="ECO:0000259" key="2">
    <source>
        <dbReference type="Pfam" id="PF05199"/>
    </source>
</evidence>
<dbReference type="GO" id="GO:0050660">
    <property type="term" value="F:flavin adenine dinucleotide binding"/>
    <property type="evidence" value="ECO:0007669"/>
    <property type="project" value="InterPro"/>
</dbReference>
<dbReference type="InterPro" id="IPR007867">
    <property type="entry name" value="GMC_OxRtase_C"/>
</dbReference>
<dbReference type="OrthoDB" id="269227at2759"/>
<evidence type="ECO:0000256" key="1">
    <source>
        <dbReference type="ARBA" id="ARBA00010790"/>
    </source>
</evidence>
<dbReference type="InterPro" id="IPR036188">
    <property type="entry name" value="FAD/NAD-bd_sf"/>
</dbReference>
<organism evidence="3 4">
    <name type="scientific">Cryphonectria parasitica (strain ATCC 38755 / EP155)</name>
    <dbReference type="NCBI Taxonomy" id="660469"/>
    <lineage>
        <taxon>Eukaryota</taxon>
        <taxon>Fungi</taxon>
        <taxon>Dikarya</taxon>
        <taxon>Ascomycota</taxon>
        <taxon>Pezizomycotina</taxon>
        <taxon>Sordariomycetes</taxon>
        <taxon>Sordariomycetidae</taxon>
        <taxon>Diaporthales</taxon>
        <taxon>Cryphonectriaceae</taxon>
        <taxon>Cryphonectria-Endothia species complex</taxon>
        <taxon>Cryphonectria</taxon>
    </lineage>
</organism>
<evidence type="ECO:0000313" key="3">
    <source>
        <dbReference type="EMBL" id="KAF3761206.1"/>
    </source>
</evidence>
<dbReference type="PANTHER" id="PTHR11552">
    <property type="entry name" value="GLUCOSE-METHANOL-CHOLINE GMC OXIDOREDUCTASE"/>
    <property type="match status" value="1"/>
</dbReference>
<dbReference type="AlphaFoldDB" id="A0A9P4XUK8"/>
<comment type="caution">
    <text evidence="3">The sequence shown here is derived from an EMBL/GenBank/DDBJ whole genome shotgun (WGS) entry which is preliminary data.</text>
</comment>
<dbReference type="PANTHER" id="PTHR11552:SF210">
    <property type="entry name" value="GLUCOSE-METHANOL-CHOLINE OXIDOREDUCTASE N-TERMINAL DOMAIN-CONTAINING PROTEIN-RELATED"/>
    <property type="match status" value="1"/>
</dbReference>
<accession>A0A9P4XUK8</accession>
<dbReference type="RefSeq" id="XP_040772185.1">
    <property type="nucleotide sequence ID" value="XM_040917942.1"/>
</dbReference>
<protein>
    <submittedName>
        <fullName evidence="3">Glucose-methanol-choline oxidoreductase</fullName>
    </submittedName>
</protein>
<dbReference type="Proteomes" id="UP000803844">
    <property type="component" value="Unassembled WGS sequence"/>
</dbReference>
<dbReference type="GeneID" id="63835071"/>
<reference evidence="3" key="1">
    <citation type="journal article" date="2020" name="Phytopathology">
        <title>Genome sequence of the chestnut blight fungus Cryphonectria parasitica EP155: A fundamental resource for an archetypical invasive plant pathogen.</title>
        <authorList>
            <person name="Crouch J.A."/>
            <person name="Dawe A."/>
            <person name="Aerts A."/>
            <person name="Barry K."/>
            <person name="Churchill A.C.L."/>
            <person name="Grimwood J."/>
            <person name="Hillman B."/>
            <person name="Milgroom M.G."/>
            <person name="Pangilinan J."/>
            <person name="Smith M."/>
            <person name="Salamov A."/>
            <person name="Schmutz J."/>
            <person name="Yadav J."/>
            <person name="Grigoriev I.V."/>
            <person name="Nuss D."/>
        </authorList>
    </citation>
    <scope>NUCLEOTIDE SEQUENCE</scope>
    <source>
        <strain evidence="3">EP155</strain>
    </source>
</reference>
<dbReference type="GO" id="GO:0016614">
    <property type="term" value="F:oxidoreductase activity, acting on CH-OH group of donors"/>
    <property type="evidence" value="ECO:0007669"/>
    <property type="project" value="InterPro"/>
</dbReference>
<dbReference type="SUPFAM" id="SSF54373">
    <property type="entry name" value="FAD-linked reductases, C-terminal domain"/>
    <property type="match status" value="1"/>
</dbReference>
<name>A0A9P4XUK8_CRYP1</name>
<feature type="domain" description="Glucose-methanol-choline oxidoreductase C-terminal" evidence="2">
    <location>
        <begin position="20"/>
        <end position="160"/>
    </location>
</feature>
<keyword evidence="4" id="KW-1185">Reference proteome</keyword>
<dbReference type="InterPro" id="IPR012132">
    <property type="entry name" value="GMC_OxRdtase"/>
</dbReference>
<dbReference type="EMBL" id="MU032352">
    <property type="protein sequence ID" value="KAF3761206.1"/>
    <property type="molecule type" value="Genomic_DNA"/>
</dbReference>